<comment type="similarity">
    <text evidence="1">Belongs to the IST1 family.</text>
</comment>
<dbReference type="Gene3D" id="1.20.1260.60">
    <property type="entry name" value="Vacuolar protein sorting-associated protein Ist1"/>
    <property type="match status" value="1"/>
</dbReference>
<dbReference type="InterPro" id="IPR042277">
    <property type="entry name" value="IST1-like"/>
</dbReference>
<dbReference type="InParanoid" id="F4P7Q5"/>
<dbReference type="Proteomes" id="UP000007241">
    <property type="component" value="Unassembled WGS sequence"/>
</dbReference>
<dbReference type="OrthoDB" id="29853at2759"/>
<sequence length="173" mass="19647">VQLKVALNRLKLVQQKKASINQQARKEIALLLEKGKEESARVRVEHIIHDDYFIEALELIELYTETLLARFGIVESMKTCDPGIAEAVNTIIYAAPRIDIKELHFVRDQLVSKYGKDFGSAAMENFGYRVNDRIVQKLKAQTPDRKLVDQYLVTIAGAYNVNWEPPIAPPSPI</sequence>
<dbReference type="AlphaFoldDB" id="F4P7Q5"/>
<dbReference type="OMA" id="HEFVEMS"/>
<dbReference type="STRING" id="684364.F4P7Q5"/>
<organism evidence="2 3">
    <name type="scientific">Batrachochytrium dendrobatidis (strain JAM81 / FGSC 10211)</name>
    <name type="common">Frog chytrid fungus</name>
    <dbReference type="NCBI Taxonomy" id="684364"/>
    <lineage>
        <taxon>Eukaryota</taxon>
        <taxon>Fungi</taxon>
        <taxon>Fungi incertae sedis</taxon>
        <taxon>Chytridiomycota</taxon>
        <taxon>Chytridiomycota incertae sedis</taxon>
        <taxon>Chytridiomycetes</taxon>
        <taxon>Rhizophydiales</taxon>
        <taxon>Rhizophydiales incertae sedis</taxon>
        <taxon>Batrachochytrium</taxon>
    </lineage>
</organism>
<keyword evidence="3" id="KW-1185">Reference proteome</keyword>
<reference evidence="2 3" key="1">
    <citation type="submission" date="2009-12" db="EMBL/GenBank/DDBJ databases">
        <title>The draft genome of Batrachochytrium dendrobatidis.</title>
        <authorList>
            <consortium name="US DOE Joint Genome Institute (JGI-PGF)"/>
            <person name="Kuo A."/>
            <person name="Salamov A."/>
            <person name="Schmutz J."/>
            <person name="Lucas S."/>
            <person name="Pitluck S."/>
            <person name="Rosenblum E."/>
            <person name="Stajich J."/>
            <person name="Eisen M."/>
            <person name="Grigoriev I.V."/>
        </authorList>
    </citation>
    <scope>NUCLEOTIDE SEQUENCE [LARGE SCALE GENOMIC DNA]</scope>
    <source>
        <strain evidence="3">JAM81 / FGSC 10211</strain>
    </source>
</reference>
<dbReference type="PANTHER" id="PTHR12161">
    <property type="entry name" value="IST1 FAMILY MEMBER"/>
    <property type="match status" value="1"/>
</dbReference>
<proteinExistence type="inferred from homology"/>
<dbReference type="InterPro" id="IPR005061">
    <property type="entry name" value="Ist1"/>
</dbReference>
<accession>F4P7Q5</accession>
<dbReference type="Pfam" id="PF03398">
    <property type="entry name" value="Ist1"/>
    <property type="match status" value="1"/>
</dbReference>
<dbReference type="FunFam" id="1.20.1260.60:FF:000002">
    <property type="entry name" value="Vacuolar protein sorting-associated protein IST1"/>
    <property type="match status" value="1"/>
</dbReference>
<evidence type="ECO:0000313" key="2">
    <source>
        <dbReference type="EMBL" id="EGF78462.1"/>
    </source>
</evidence>
<dbReference type="GeneID" id="18241529"/>
<dbReference type="FunCoup" id="F4P7Q5">
    <property type="interactions" value="475"/>
</dbReference>
<dbReference type="PANTHER" id="PTHR12161:SF5">
    <property type="entry name" value="IST1 HOMOLOG"/>
    <property type="match status" value="1"/>
</dbReference>
<evidence type="ECO:0008006" key="4">
    <source>
        <dbReference type="Google" id="ProtNLM"/>
    </source>
</evidence>
<dbReference type="GO" id="GO:0015031">
    <property type="term" value="P:protein transport"/>
    <property type="evidence" value="ECO:0007669"/>
    <property type="project" value="InterPro"/>
</dbReference>
<name>F4P7Q5_BATDJ</name>
<dbReference type="HOGENOM" id="CLU_037652_4_1_1"/>
<dbReference type="GO" id="GO:0008104">
    <property type="term" value="P:intracellular protein localization"/>
    <property type="evidence" value="ECO:0000318"/>
    <property type="project" value="GO_Central"/>
</dbReference>
<feature type="non-terminal residue" evidence="2">
    <location>
        <position position="1"/>
    </location>
</feature>
<gene>
    <name evidence="2" type="ORF">BATDEDRAFT_5146</name>
</gene>
<protein>
    <recommendedName>
        <fullName evidence="4">IST1-like protein</fullName>
    </recommendedName>
</protein>
<feature type="non-terminal residue" evidence="2">
    <location>
        <position position="173"/>
    </location>
</feature>
<evidence type="ECO:0000313" key="3">
    <source>
        <dbReference type="Proteomes" id="UP000007241"/>
    </source>
</evidence>
<dbReference type="EMBL" id="GL882888">
    <property type="protein sequence ID" value="EGF78462.1"/>
    <property type="molecule type" value="Genomic_DNA"/>
</dbReference>
<dbReference type="RefSeq" id="XP_006680598.1">
    <property type="nucleotide sequence ID" value="XM_006680535.1"/>
</dbReference>
<evidence type="ECO:0000256" key="1">
    <source>
        <dbReference type="ARBA" id="ARBA00005536"/>
    </source>
</evidence>